<proteinExistence type="predicted"/>
<dbReference type="Ensembl" id="ENSOSIT00000017710.1">
    <property type="protein sequence ID" value="ENSOSIP00000016752.1"/>
    <property type="gene ID" value="ENSOSIG00000009205.1"/>
</dbReference>
<dbReference type="PANTHER" id="PTHR23101:SF127">
    <property type="entry name" value="RAS AND RAB INTERACTOR 1-RELATED"/>
    <property type="match status" value="1"/>
</dbReference>
<feature type="compositionally biased region" description="Low complexity" evidence="2">
    <location>
        <begin position="267"/>
        <end position="276"/>
    </location>
</feature>
<dbReference type="SUPFAM" id="SSF55550">
    <property type="entry name" value="SH2 domain"/>
    <property type="match status" value="1"/>
</dbReference>
<dbReference type="Proteomes" id="UP000694383">
    <property type="component" value="Unplaced"/>
</dbReference>
<dbReference type="SUPFAM" id="SSF109993">
    <property type="entry name" value="VPS9 domain"/>
    <property type="match status" value="1"/>
</dbReference>
<dbReference type="Gene3D" id="3.30.505.10">
    <property type="entry name" value="SH2 domain"/>
    <property type="match status" value="1"/>
</dbReference>
<sequence>MNLLTHQMFIWINIRSFRLFSCKTLDLKLLTAACDILVVLCALQMQDGRCSQRAAQRAFSILDRLLLTHPVWLQLSLNRDSALYILLREPVGTFLVRKCSSSQRKVLCLRVTAERSASSVQEFTYMVSSPVGPAYTHFLFPLICRDTLPFPLQLPDAIAKATTHRQLEAISHMGQDFWSSPSASDIQNGPTGPTPLNSGSQAQMGRILEQCSLWNQGTQGKVCFINPLFLQLEISGNTQEASKSQHEPGIEVAVQALENRPVPSLAELDSSSSFSSMEEDNDSDSDPESTVQTQAYSYQRPPLVRSRGRGGLHRMSEAFVCFFAPDKRVCRLVEELSRDMRSVFGSMVQDFILEQKEVLKSVTSASSSPCVTAVQLLQGLRLFLSQAKCCLLDSGELEPPIETLVPENEKDLALERAMFSSVLRPLRSKLEKALIALHNQDGSIQRLTQNLVHLKGDKTIERLGVRMGVPDSREVERVKRKMILMQRTHSPIDKVLLLLQMCKCVHKAMGSLHGETAACFDNFLPSLSYVLVECNRPHILIEVEYMMELLEPSWLCGEVALMWQRYLFYETVCISPLQPRFLTCGSKLVTVQGALPQVIPPHSHQAVQHGAEVTQNGPMCHGAGGSRAGWTQMQRQEGTKFRGKGFNHKKQKKALQSRMTKTKLTVAWRGVAWRGTRNMA</sequence>
<protein>
    <submittedName>
        <fullName evidence="4">Si:ch211-168d1.3</fullName>
    </submittedName>
</protein>
<evidence type="ECO:0000256" key="2">
    <source>
        <dbReference type="SAM" id="MobiDB-lite"/>
    </source>
</evidence>
<feature type="region of interest" description="Disordered" evidence="2">
    <location>
        <begin position="181"/>
        <end position="201"/>
    </location>
</feature>
<dbReference type="GO" id="GO:0016192">
    <property type="term" value="P:vesicle-mediated transport"/>
    <property type="evidence" value="ECO:0007669"/>
    <property type="project" value="InterPro"/>
</dbReference>
<dbReference type="PANTHER" id="PTHR23101">
    <property type="entry name" value="RAB GDP/GTP EXCHANGE FACTOR"/>
    <property type="match status" value="1"/>
</dbReference>
<keyword evidence="5" id="KW-1185">Reference proteome</keyword>
<dbReference type="GO" id="GO:0031267">
    <property type="term" value="F:small GTPase binding"/>
    <property type="evidence" value="ECO:0007669"/>
    <property type="project" value="TreeGrafter"/>
</dbReference>
<reference evidence="4" key="2">
    <citation type="submission" date="2025-09" db="UniProtKB">
        <authorList>
            <consortium name="Ensembl"/>
        </authorList>
    </citation>
    <scope>IDENTIFICATION</scope>
</reference>
<dbReference type="GO" id="GO:0005096">
    <property type="term" value="F:GTPase activator activity"/>
    <property type="evidence" value="ECO:0007669"/>
    <property type="project" value="UniProtKB-KW"/>
</dbReference>
<feature type="region of interest" description="Disordered" evidence="2">
    <location>
        <begin position="266"/>
        <end position="297"/>
    </location>
</feature>
<dbReference type="GO" id="GO:0005829">
    <property type="term" value="C:cytosol"/>
    <property type="evidence" value="ECO:0007669"/>
    <property type="project" value="TreeGrafter"/>
</dbReference>
<dbReference type="Gene3D" id="1.20.1050.80">
    <property type="entry name" value="VPS9 domain"/>
    <property type="match status" value="1"/>
</dbReference>
<dbReference type="InterPro" id="IPR003123">
    <property type="entry name" value="VPS9"/>
</dbReference>
<dbReference type="InterPro" id="IPR045046">
    <property type="entry name" value="Vps9-like"/>
</dbReference>
<dbReference type="InterPro" id="IPR037191">
    <property type="entry name" value="VPS9_dom_sf"/>
</dbReference>
<dbReference type="AlphaFoldDB" id="A0A8C7XS87"/>
<keyword evidence="1" id="KW-0343">GTPase activation</keyword>
<dbReference type="PROSITE" id="PS51205">
    <property type="entry name" value="VPS9"/>
    <property type="match status" value="1"/>
</dbReference>
<name>A0A8C7XS87_9TELE</name>
<accession>A0A8C7XS87</accession>
<evidence type="ECO:0000256" key="1">
    <source>
        <dbReference type="ARBA" id="ARBA00022468"/>
    </source>
</evidence>
<dbReference type="InterPro" id="IPR036860">
    <property type="entry name" value="SH2_dom_sf"/>
</dbReference>
<feature type="compositionally biased region" description="Acidic residues" evidence="2">
    <location>
        <begin position="277"/>
        <end position="287"/>
    </location>
</feature>
<dbReference type="SMART" id="SM00167">
    <property type="entry name" value="VPS9"/>
    <property type="match status" value="1"/>
</dbReference>
<evidence type="ECO:0000259" key="3">
    <source>
        <dbReference type="PROSITE" id="PS51205"/>
    </source>
</evidence>
<evidence type="ECO:0000313" key="5">
    <source>
        <dbReference type="Proteomes" id="UP000694383"/>
    </source>
</evidence>
<reference evidence="4" key="1">
    <citation type="submission" date="2025-08" db="UniProtKB">
        <authorList>
            <consortium name="Ensembl"/>
        </authorList>
    </citation>
    <scope>IDENTIFICATION</scope>
</reference>
<feature type="domain" description="VPS9" evidence="3">
    <location>
        <begin position="438"/>
        <end position="583"/>
    </location>
</feature>
<dbReference type="GO" id="GO:0030139">
    <property type="term" value="C:endocytic vesicle"/>
    <property type="evidence" value="ECO:0007669"/>
    <property type="project" value="TreeGrafter"/>
</dbReference>
<dbReference type="GeneTree" id="ENSGT00940000165459"/>
<organism evidence="4 5">
    <name type="scientific">Oryzias sinensis</name>
    <name type="common">Chinese medaka</name>
    <dbReference type="NCBI Taxonomy" id="183150"/>
    <lineage>
        <taxon>Eukaryota</taxon>
        <taxon>Metazoa</taxon>
        <taxon>Chordata</taxon>
        <taxon>Craniata</taxon>
        <taxon>Vertebrata</taxon>
        <taxon>Euteleostomi</taxon>
        <taxon>Actinopterygii</taxon>
        <taxon>Neopterygii</taxon>
        <taxon>Teleostei</taxon>
        <taxon>Neoteleostei</taxon>
        <taxon>Acanthomorphata</taxon>
        <taxon>Ovalentaria</taxon>
        <taxon>Atherinomorphae</taxon>
        <taxon>Beloniformes</taxon>
        <taxon>Adrianichthyidae</taxon>
        <taxon>Oryziinae</taxon>
        <taxon>Oryzias</taxon>
    </lineage>
</organism>
<dbReference type="GO" id="GO:0005085">
    <property type="term" value="F:guanyl-nucleotide exchange factor activity"/>
    <property type="evidence" value="ECO:0007669"/>
    <property type="project" value="InterPro"/>
</dbReference>
<dbReference type="Pfam" id="PF23268">
    <property type="entry name" value="RIN1"/>
    <property type="match status" value="1"/>
</dbReference>
<evidence type="ECO:0000313" key="4">
    <source>
        <dbReference type="Ensembl" id="ENSOSIP00000016752.1"/>
    </source>
</evidence>
<dbReference type="Pfam" id="PF02204">
    <property type="entry name" value="VPS9"/>
    <property type="match status" value="1"/>
</dbReference>